<dbReference type="AlphaFoldDB" id="A0A2A3MDW7"/>
<comment type="caution">
    <text evidence="9">The sequence shown here is derived from an EMBL/GenBank/DDBJ whole genome shotgun (WGS) entry which is preliminary data.</text>
</comment>
<accession>A0A2A3MDW7</accession>
<dbReference type="InterPro" id="IPR043128">
    <property type="entry name" value="Rev_trsase/Diguanyl_cyclase"/>
</dbReference>
<keyword evidence="5" id="KW-0175">Coiled coil</keyword>
<dbReference type="GO" id="GO:0043709">
    <property type="term" value="P:cell adhesion involved in single-species biofilm formation"/>
    <property type="evidence" value="ECO:0007669"/>
    <property type="project" value="TreeGrafter"/>
</dbReference>
<proteinExistence type="predicted"/>
<gene>
    <name evidence="9" type="ORF">CNQ84_16675</name>
</gene>
<dbReference type="InterPro" id="IPR029787">
    <property type="entry name" value="Nucleotide_cyclase"/>
</dbReference>
<dbReference type="InterPro" id="IPR050469">
    <property type="entry name" value="Diguanylate_Cyclase"/>
</dbReference>
<evidence type="ECO:0000259" key="8">
    <source>
        <dbReference type="PROSITE" id="PS50887"/>
    </source>
</evidence>
<evidence type="ECO:0000313" key="10">
    <source>
        <dbReference type="Proteomes" id="UP000242313"/>
    </source>
</evidence>
<feature type="region of interest" description="Disordered" evidence="6">
    <location>
        <begin position="1"/>
        <end position="28"/>
    </location>
</feature>
<dbReference type="Pfam" id="PF00990">
    <property type="entry name" value="GGDEF"/>
    <property type="match status" value="1"/>
</dbReference>
<dbReference type="EMBL" id="NTMR01000026">
    <property type="protein sequence ID" value="PBK02962.1"/>
    <property type="molecule type" value="Genomic_DNA"/>
</dbReference>
<reference evidence="9 10" key="1">
    <citation type="submission" date="2017-09" db="EMBL/GenBank/DDBJ databases">
        <title>Pseudomonas abyssi sp. nov. isolated from Abyssopelagic Water.</title>
        <authorList>
            <person name="Wei Y."/>
        </authorList>
    </citation>
    <scope>NUCLEOTIDE SEQUENCE [LARGE SCALE GENOMIC DNA]</scope>
    <source>
        <strain evidence="9 10">MT5</strain>
    </source>
</reference>
<feature type="transmembrane region" description="Helical" evidence="7">
    <location>
        <begin position="167"/>
        <end position="185"/>
    </location>
</feature>
<comment type="subcellular location">
    <subcellularLocation>
        <location evidence="2">Cell inner membrane</location>
    </subcellularLocation>
</comment>
<dbReference type="EC" id="2.7.7.65" evidence="3"/>
<dbReference type="Proteomes" id="UP000242313">
    <property type="component" value="Unassembled WGS sequence"/>
</dbReference>
<evidence type="ECO:0000256" key="3">
    <source>
        <dbReference type="ARBA" id="ARBA00012528"/>
    </source>
</evidence>
<keyword evidence="10" id="KW-1185">Reference proteome</keyword>
<dbReference type="FunFam" id="3.30.70.270:FF:000001">
    <property type="entry name" value="Diguanylate cyclase domain protein"/>
    <property type="match status" value="1"/>
</dbReference>
<dbReference type="Pfam" id="PF05230">
    <property type="entry name" value="MASE2"/>
    <property type="match status" value="1"/>
</dbReference>
<keyword evidence="7" id="KW-0472">Membrane</keyword>
<evidence type="ECO:0000256" key="1">
    <source>
        <dbReference type="ARBA" id="ARBA00001946"/>
    </source>
</evidence>
<name>A0A2A3MDW7_9PSED</name>
<feature type="domain" description="GGDEF" evidence="8">
    <location>
        <begin position="294"/>
        <end position="427"/>
    </location>
</feature>
<evidence type="ECO:0000256" key="2">
    <source>
        <dbReference type="ARBA" id="ARBA00004533"/>
    </source>
</evidence>
<protein>
    <recommendedName>
        <fullName evidence="3">diguanylate cyclase</fullName>
        <ecNumber evidence="3">2.7.7.65</ecNumber>
    </recommendedName>
</protein>
<dbReference type="GO" id="GO:0005886">
    <property type="term" value="C:plasma membrane"/>
    <property type="evidence" value="ECO:0007669"/>
    <property type="project" value="UniProtKB-SubCell"/>
</dbReference>
<evidence type="ECO:0000313" key="9">
    <source>
        <dbReference type="EMBL" id="PBK02962.1"/>
    </source>
</evidence>
<dbReference type="InterPro" id="IPR000160">
    <property type="entry name" value="GGDEF_dom"/>
</dbReference>
<dbReference type="Gene3D" id="3.30.70.270">
    <property type="match status" value="1"/>
</dbReference>
<evidence type="ECO:0000256" key="6">
    <source>
        <dbReference type="SAM" id="MobiDB-lite"/>
    </source>
</evidence>
<evidence type="ECO:0000256" key="4">
    <source>
        <dbReference type="ARBA" id="ARBA00034247"/>
    </source>
</evidence>
<dbReference type="GO" id="GO:1902201">
    <property type="term" value="P:negative regulation of bacterial-type flagellum-dependent cell motility"/>
    <property type="evidence" value="ECO:0007669"/>
    <property type="project" value="TreeGrafter"/>
</dbReference>
<dbReference type="CDD" id="cd01949">
    <property type="entry name" value="GGDEF"/>
    <property type="match status" value="1"/>
</dbReference>
<dbReference type="SMART" id="SM00267">
    <property type="entry name" value="GGDEF"/>
    <property type="match status" value="1"/>
</dbReference>
<keyword evidence="7" id="KW-1133">Transmembrane helix</keyword>
<feature type="coiled-coil region" evidence="5">
    <location>
        <begin position="225"/>
        <end position="266"/>
    </location>
</feature>
<evidence type="ECO:0000256" key="7">
    <source>
        <dbReference type="SAM" id="Phobius"/>
    </source>
</evidence>
<comment type="cofactor">
    <cofactor evidence="1">
        <name>Mg(2+)</name>
        <dbReference type="ChEBI" id="CHEBI:18420"/>
    </cofactor>
</comment>
<dbReference type="InterPro" id="IPR007894">
    <property type="entry name" value="MASE2"/>
</dbReference>
<organism evidence="9 10">
    <name type="scientific">Pseudomonas abyssi</name>
    <dbReference type="NCBI Taxonomy" id="170540"/>
    <lineage>
        <taxon>Bacteria</taxon>
        <taxon>Pseudomonadati</taxon>
        <taxon>Pseudomonadota</taxon>
        <taxon>Gammaproteobacteria</taxon>
        <taxon>Pseudomonadales</taxon>
        <taxon>Pseudomonadaceae</taxon>
        <taxon>Pseudomonas</taxon>
    </lineage>
</organism>
<dbReference type="NCBIfam" id="TIGR00254">
    <property type="entry name" value="GGDEF"/>
    <property type="match status" value="1"/>
</dbReference>
<dbReference type="GO" id="GO:0052621">
    <property type="term" value="F:diguanylate cyclase activity"/>
    <property type="evidence" value="ECO:0007669"/>
    <property type="project" value="UniProtKB-EC"/>
</dbReference>
<dbReference type="PANTHER" id="PTHR45138:SF9">
    <property type="entry name" value="DIGUANYLATE CYCLASE DGCM-RELATED"/>
    <property type="match status" value="1"/>
</dbReference>
<keyword evidence="7" id="KW-0812">Transmembrane</keyword>
<comment type="catalytic activity">
    <reaction evidence="4">
        <text>2 GTP = 3',3'-c-di-GMP + 2 diphosphate</text>
        <dbReference type="Rhea" id="RHEA:24898"/>
        <dbReference type="ChEBI" id="CHEBI:33019"/>
        <dbReference type="ChEBI" id="CHEBI:37565"/>
        <dbReference type="ChEBI" id="CHEBI:58805"/>
        <dbReference type="EC" id="2.7.7.65"/>
    </reaction>
</comment>
<sequence>MRGCRGRQPHPAGRGNHPRQQRSVAQRVQSPLCGSTVARYNRLQVISLQPIMTGTTPENSHWIVQLNHKNRTGSFALLFSAIAVHLSATQPGWLLWTLLTLQFLLYPHLIYWRARRAPSPLRTELNSLLLDALLFGVWISLLGFPLWISYTMVIGITINLMVFRGPLGMVQAATALMLGIALAWLVQPPYLTTLNHWLANLLCIVGLTLYLMMVGNVAFSRNIRIREAREQLRASEAALQEANHALHQQLAEINLLQQQLRAQADRDPLTGAYNRRYFDVSIERELVQCSRHQQALALILIDIDHFKTVNDEYGHQAGDLVLTALADVLSLHSRASDIVCRYGGEEFLVALPNTDADTAKRRAEHYRAVFANLRLDWHGAELTATISLGVASFPRHGSDIDALLRSADLALYRAKHLGRNRVELHALPEPP</sequence>
<evidence type="ECO:0000256" key="5">
    <source>
        <dbReference type="SAM" id="Coils"/>
    </source>
</evidence>
<dbReference type="PANTHER" id="PTHR45138">
    <property type="entry name" value="REGULATORY COMPONENTS OF SENSORY TRANSDUCTION SYSTEM"/>
    <property type="match status" value="1"/>
</dbReference>
<feature type="transmembrane region" description="Helical" evidence="7">
    <location>
        <begin position="197"/>
        <end position="219"/>
    </location>
</feature>
<dbReference type="SUPFAM" id="SSF55073">
    <property type="entry name" value="Nucleotide cyclase"/>
    <property type="match status" value="1"/>
</dbReference>
<dbReference type="PROSITE" id="PS50887">
    <property type="entry name" value="GGDEF"/>
    <property type="match status" value="1"/>
</dbReference>
<feature type="transmembrane region" description="Helical" evidence="7">
    <location>
        <begin position="132"/>
        <end position="155"/>
    </location>
</feature>